<sequence length="1343" mass="153593">MIVTYQDGWIFMKSADNVALAGKAVPQRILGVMDALIKFIANSRIFAESLKNYCDNFTQGLDFENARHSSLSSDKHIYSYLHLSQQLYELYQYFITEKLAPLLSLSEKSSKKQIKLKTSFSILCDFLQVIRIVYAQMSCQIVMIESAAKGQVGITSSPIDRYTNQEELTDLTPPILEIPAAQPVRNYPEMSSSIIPQSLEEKKIAMDEMILKSTKSFDDMIDTVLAVASNLDPVSQSKAMEITGNTRDYMCRNVSERKAAKYLIELEEHIQGLPCSLNGIKLLLEDKMMVRIHGKKNDQVSVVTSQKVLYLFDNGLLVFASPKSGSGLIADNDNETPSLSSSQHYSVVDISLRLNVEDIFIEDQPERVDSRNGIKINSFVLICRTQVIMIRFPDSEQKNMWHRAIDRIITDNDNRMRNVKLDEIQTDNFDIAILLEQISFDQIPFIRPTCHDSEELSDLLWIKCDGIKEWTQPDWVLGKVMFDGKTMLLFRVLGWKSYNHILTWSFVVKPGEAGCPPTMKITENSPLGSEDWNLQLTLSSNAGTLVIQLMTTRQNRTDFWFDQFTKAIARNERRQVCSKQRTDQNIETCSSTSSQDGTAITATALSHLSTAVTVINSPSESTKRQQNEKKNCAASEAKWMQSKKHKQSNDESHSAQARESLKARGALDVKNAPITEASVEECERTPSFHERNVALTPSLIRVVLTGLDPTPAVRNQIRAIPNAILEKEIEMATHLIVLTHNLKRTVKLMCGISYCDHIYITKWLLDSANCGHPIENQHAVYCLTDPEAEQKWNFNLYDIMYRRKKEQRQKLFHGHRLFVTNHKSLLPPFNDLQKMVQSAGGTTTCKGIAESTDIVITTEAALAVPSVLKRLRNVQRVHSPELILSSILQQNIILENHQLDFSPTVETFILREFLSALDPSERQSKLRPNLQELSCIAMGTKLNDSLVQSGKVLANHLVKIDANHHITPLRHEEIGLRKRNIQSRSRIDERSRYERHKQRNRISMQRLRKREKEQIGFYHRLINQLEQEFQQHLNAHVSDTVNVKALRAELEESARVKVTKHAVWRMNNDHQRLLMETTSLRKKRAALREKRARANRKVHTLQELVRQPALSLTLCTLPNLTQEAFDTCVNSLSIDHIRGIVDASLQRLILFNQATNVLDTDHEMPEQEWNRLVATSHMKNSKYLFTKHYHQVDFEALTQKIWSLMMTTQSIWPGSDPWKECGAPRIIRVVDEDTIFILCRKKDSIISGVFLLFRRQNGDDTIHGLQSIEFRDSTSLDSATMPEKPVRDLGMYTKKHAFLFAYTLSKIRFCADRNQEAKQGNAKLCDSTRESFQMQMSIKLHVI</sequence>
<feature type="compositionally biased region" description="Basic and acidic residues" evidence="5">
    <location>
        <begin position="621"/>
        <end position="631"/>
    </location>
</feature>
<dbReference type="InterPro" id="IPR051579">
    <property type="entry name" value="DDR_Transcriptional_Reg"/>
</dbReference>
<dbReference type="EMBL" id="FR824086">
    <property type="protein sequence ID" value="CCA17842.1"/>
    <property type="molecule type" value="Genomic_DNA"/>
</dbReference>
<feature type="coiled-coil region" evidence="4">
    <location>
        <begin position="1077"/>
        <end position="1104"/>
    </location>
</feature>
<proteinExistence type="predicted"/>
<keyword evidence="3" id="KW-0539">Nucleus</keyword>
<dbReference type="Pfam" id="PF16589">
    <property type="entry name" value="BRCT_2"/>
    <property type="match status" value="1"/>
</dbReference>
<keyword evidence="2" id="KW-0227">DNA damage</keyword>
<name>F0W9M4_9STRA</name>
<dbReference type="Gene3D" id="2.30.29.30">
    <property type="entry name" value="Pleckstrin-homology domain (PH domain)/Phosphotyrosine-binding domain (PTB)"/>
    <property type="match status" value="1"/>
</dbReference>
<feature type="region of interest" description="Disordered" evidence="5">
    <location>
        <begin position="616"/>
        <end position="658"/>
    </location>
</feature>
<evidence type="ECO:0000259" key="6">
    <source>
        <dbReference type="PROSITE" id="PS50172"/>
    </source>
</evidence>
<dbReference type="GO" id="GO:0006974">
    <property type="term" value="P:DNA damage response"/>
    <property type="evidence" value="ECO:0007669"/>
    <property type="project" value="UniProtKB-KW"/>
</dbReference>
<gene>
    <name evidence="7" type="primary">AlNc14C41G3479</name>
    <name evidence="7" type="ORF">ALNC14_039850</name>
</gene>
<dbReference type="Gene3D" id="3.40.50.10190">
    <property type="entry name" value="BRCT domain"/>
    <property type="match status" value="2"/>
</dbReference>
<dbReference type="PANTHER" id="PTHR23196">
    <property type="entry name" value="PAX TRANSCRIPTION ACTIVATION DOMAIN INTERACTING PROTEIN"/>
    <property type="match status" value="1"/>
</dbReference>
<keyword evidence="4" id="KW-0175">Coiled coil</keyword>
<dbReference type="InterPro" id="IPR001849">
    <property type="entry name" value="PH_domain"/>
</dbReference>
<dbReference type="SMART" id="SM00292">
    <property type="entry name" value="BRCT"/>
    <property type="match status" value="1"/>
</dbReference>
<accession>F0W9M4</accession>
<dbReference type="SMART" id="SM00233">
    <property type="entry name" value="PH"/>
    <property type="match status" value="1"/>
</dbReference>
<protein>
    <submittedName>
        <fullName evidence="7">Uncharacterized protein AlNc14C41G3479</fullName>
    </submittedName>
</protein>
<evidence type="ECO:0000256" key="3">
    <source>
        <dbReference type="ARBA" id="ARBA00023242"/>
    </source>
</evidence>
<dbReference type="HOGENOM" id="CLU_258240_0_0_1"/>
<evidence type="ECO:0000256" key="1">
    <source>
        <dbReference type="ARBA" id="ARBA00004123"/>
    </source>
</evidence>
<evidence type="ECO:0000313" key="7">
    <source>
        <dbReference type="EMBL" id="CCA17842.1"/>
    </source>
</evidence>
<feature type="domain" description="BRCT" evidence="6">
    <location>
        <begin position="807"/>
        <end position="900"/>
    </location>
</feature>
<dbReference type="PANTHER" id="PTHR23196:SF1">
    <property type="entry name" value="PAX-INTERACTING PROTEIN 1"/>
    <property type="match status" value="1"/>
</dbReference>
<dbReference type="GO" id="GO:0005634">
    <property type="term" value="C:nucleus"/>
    <property type="evidence" value="ECO:0007669"/>
    <property type="project" value="UniProtKB-SubCell"/>
</dbReference>
<dbReference type="InterPro" id="IPR011993">
    <property type="entry name" value="PH-like_dom_sf"/>
</dbReference>
<comment type="subcellular location">
    <subcellularLocation>
        <location evidence="1">Nucleus</location>
    </subcellularLocation>
</comment>
<dbReference type="InterPro" id="IPR036420">
    <property type="entry name" value="BRCT_dom_sf"/>
</dbReference>
<reference evidence="7" key="1">
    <citation type="journal article" date="2011" name="PLoS Biol.">
        <title>Gene gain and loss during evolution of obligate parasitism in the white rust pathogen of Arabidopsis thaliana.</title>
        <authorList>
            <person name="Kemen E."/>
            <person name="Gardiner A."/>
            <person name="Schultz-Larsen T."/>
            <person name="Kemen A.C."/>
            <person name="Balmuth A.L."/>
            <person name="Robert-Seilaniantz A."/>
            <person name="Bailey K."/>
            <person name="Holub E."/>
            <person name="Studholme D.J."/>
            <person name="Maclean D."/>
            <person name="Jones J.D."/>
        </authorList>
    </citation>
    <scope>NUCLEOTIDE SEQUENCE</scope>
</reference>
<organism evidence="7">
    <name type="scientific">Albugo laibachii Nc14</name>
    <dbReference type="NCBI Taxonomy" id="890382"/>
    <lineage>
        <taxon>Eukaryota</taxon>
        <taxon>Sar</taxon>
        <taxon>Stramenopiles</taxon>
        <taxon>Oomycota</taxon>
        <taxon>Peronosporomycetes</taxon>
        <taxon>Albuginales</taxon>
        <taxon>Albuginaceae</taxon>
        <taxon>Albugo</taxon>
    </lineage>
</organism>
<dbReference type="CDD" id="cd18432">
    <property type="entry name" value="BRCT_PAXIP1_rpt6_like"/>
    <property type="match status" value="1"/>
</dbReference>
<dbReference type="InterPro" id="IPR001357">
    <property type="entry name" value="BRCT_dom"/>
</dbReference>
<reference evidence="7" key="2">
    <citation type="submission" date="2011-02" db="EMBL/GenBank/DDBJ databases">
        <authorList>
            <person name="MacLean D."/>
        </authorList>
    </citation>
    <scope>NUCLEOTIDE SEQUENCE</scope>
</reference>
<evidence type="ECO:0000256" key="2">
    <source>
        <dbReference type="ARBA" id="ARBA00022763"/>
    </source>
</evidence>
<dbReference type="PROSITE" id="PS50172">
    <property type="entry name" value="BRCT"/>
    <property type="match status" value="1"/>
</dbReference>
<evidence type="ECO:0000256" key="4">
    <source>
        <dbReference type="SAM" id="Coils"/>
    </source>
</evidence>
<evidence type="ECO:0000256" key="5">
    <source>
        <dbReference type="SAM" id="MobiDB-lite"/>
    </source>
</evidence>